<sequence length="135" mass="15764">MCNREWANRYTTDANDSKEETTRTEGCGGIPSELFESKELTDLLYPRLLADFDVLDQLEFEDDPNAKERPIQCPVDFFDGEDDIDHDLTAWRGLSRAPFTFRHIPGGHFFLREPESSKLLINHMNQRFISYQDFV</sequence>
<comment type="similarity">
    <text evidence="1">Belongs to the thioesterase family.</text>
</comment>
<protein>
    <recommendedName>
        <fullName evidence="2">oleoyl-[acyl-carrier-protein] hydrolase</fullName>
        <ecNumber evidence="2">3.1.2.14</ecNumber>
    </recommendedName>
</protein>
<evidence type="ECO:0000313" key="6">
    <source>
        <dbReference type="RefSeq" id="XP_012941398.1"/>
    </source>
</evidence>
<dbReference type="InterPro" id="IPR012223">
    <property type="entry name" value="TEII"/>
</dbReference>
<name>A0ABM1A5U3_APLCA</name>
<dbReference type="Proteomes" id="UP000694888">
    <property type="component" value="Unplaced"/>
</dbReference>
<feature type="domain" description="Thioesterase" evidence="4">
    <location>
        <begin position="11"/>
        <end position="126"/>
    </location>
</feature>
<reference evidence="6" key="1">
    <citation type="submission" date="2025-08" db="UniProtKB">
        <authorList>
            <consortium name="RefSeq"/>
        </authorList>
    </citation>
    <scope>IDENTIFICATION</scope>
</reference>
<dbReference type="InterPro" id="IPR001031">
    <property type="entry name" value="Thioesterase"/>
</dbReference>
<evidence type="ECO:0000256" key="3">
    <source>
        <dbReference type="SAM" id="MobiDB-lite"/>
    </source>
</evidence>
<evidence type="ECO:0000256" key="1">
    <source>
        <dbReference type="ARBA" id="ARBA00007169"/>
    </source>
</evidence>
<dbReference type="InterPro" id="IPR029058">
    <property type="entry name" value="AB_hydrolase_fold"/>
</dbReference>
<dbReference type="RefSeq" id="XP_012941398.1">
    <property type="nucleotide sequence ID" value="XM_013085944.1"/>
</dbReference>
<evidence type="ECO:0000259" key="4">
    <source>
        <dbReference type="Pfam" id="PF00975"/>
    </source>
</evidence>
<dbReference type="EC" id="3.1.2.14" evidence="2"/>
<dbReference type="SUPFAM" id="SSF53474">
    <property type="entry name" value="alpha/beta-Hydrolases"/>
    <property type="match status" value="1"/>
</dbReference>
<dbReference type="GeneID" id="101854841"/>
<accession>A0ABM1A5U3</accession>
<gene>
    <name evidence="6" type="primary">LOC101854841</name>
</gene>
<dbReference type="Gene3D" id="3.40.50.1820">
    <property type="entry name" value="alpha/beta hydrolase"/>
    <property type="match status" value="1"/>
</dbReference>
<dbReference type="PANTHER" id="PTHR11487:SF0">
    <property type="entry name" value="S-ACYL FATTY ACID SYNTHASE THIOESTERASE, MEDIUM CHAIN"/>
    <property type="match status" value="1"/>
</dbReference>
<keyword evidence="5" id="KW-1185">Reference proteome</keyword>
<organism evidence="5 6">
    <name type="scientific">Aplysia californica</name>
    <name type="common">California sea hare</name>
    <dbReference type="NCBI Taxonomy" id="6500"/>
    <lineage>
        <taxon>Eukaryota</taxon>
        <taxon>Metazoa</taxon>
        <taxon>Spiralia</taxon>
        <taxon>Lophotrochozoa</taxon>
        <taxon>Mollusca</taxon>
        <taxon>Gastropoda</taxon>
        <taxon>Heterobranchia</taxon>
        <taxon>Euthyneura</taxon>
        <taxon>Tectipleura</taxon>
        <taxon>Aplysiida</taxon>
        <taxon>Aplysioidea</taxon>
        <taxon>Aplysiidae</taxon>
        <taxon>Aplysia</taxon>
    </lineage>
</organism>
<evidence type="ECO:0000313" key="5">
    <source>
        <dbReference type="Proteomes" id="UP000694888"/>
    </source>
</evidence>
<dbReference type="Pfam" id="PF00975">
    <property type="entry name" value="Thioesterase"/>
    <property type="match status" value="1"/>
</dbReference>
<feature type="region of interest" description="Disordered" evidence="3">
    <location>
        <begin position="1"/>
        <end position="31"/>
    </location>
</feature>
<dbReference type="PANTHER" id="PTHR11487">
    <property type="entry name" value="THIOESTERASE"/>
    <property type="match status" value="1"/>
</dbReference>
<proteinExistence type="inferred from homology"/>
<evidence type="ECO:0000256" key="2">
    <source>
        <dbReference type="ARBA" id="ARBA00012480"/>
    </source>
</evidence>